<keyword evidence="2" id="KW-1185">Reference proteome</keyword>
<dbReference type="RefSeq" id="WP_053046954.1">
    <property type="nucleotide sequence ID" value="NZ_CP059733.1"/>
</dbReference>
<evidence type="ECO:0000313" key="1">
    <source>
        <dbReference type="EMBL" id="WDE08040.1"/>
    </source>
</evidence>
<reference evidence="1 2" key="2">
    <citation type="journal article" date="2022" name="Mar. Drugs">
        <title>Bioassay-Guided Fractionation Leads to the Detection of Cholic Acid Generated by the Rare Thalassomonas sp.</title>
        <authorList>
            <person name="Pheiffer F."/>
            <person name="Schneider Y.K."/>
            <person name="Hansen E.H."/>
            <person name="Andersen J.H."/>
            <person name="Isaksson J."/>
            <person name="Busche T."/>
            <person name="R C."/>
            <person name="Kalinowski J."/>
            <person name="Zyl L.V."/>
            <person name="Trindade M."/>
        </authorList>
    </citation>
    <scope>NUCLEOTIDE SEQUENCE [LARGE SCALE GENOMIC DNA]</scope>
    <source>
        <strain evidence="1 2">XOM25</strain>
    </source>
</reference>
<name>A0AAF0CCP1_9GAMM</name>
<proteinExistence type="predicted"/>
<sequence>MTELFNNQRLSICCGQDLFRQDKLALADAATGLLTPEVVKALPESFHGVDNRQQALKWLE</sequence>
<protein>
    <submittedName>
        <fullName evidence="1">Uncharacterized protein</fullName>
    </submittedName>
</protein>
<reference evidence="1 2" key="1">
    <citation type="journal article" date="2015" name="Genome Announc.">
        <title>Draft Genome Sequences of Marine Isolates of Thalassomonas viridans and Thalassomonas actiniarum.</title>
        <authorList>
            <person name="Olonade I."/>
            <person name="van Zyl L.J."/>
            <person name="Trindade M."/>
        </authorList>
    </citation>
    <scope>NUCLEOTIDE SEQUENCE [LARGE SCALE GENOMIC DNA]</scope>
    <source>
        <strain evidence="1 2">XOM25</strain>
    </source>
</reference>
<dbReference type="EMBL" id="CP059733">
    <property type="protein sequence ID" value="WDE08040.1"/>
    <property type="molecule type" value="Genomic_DNA"/>
</dbReference>
<organism evidence="1 2">
    <name type="scientific">Thalassomonas viridans</name>
    <dbReference type="NCBI Taxonomy" id="137584"/>
    <lineage>
        <taxon>Bacteria</taxon>
        <taxon>Pseudomonadati</taxon>
        <taxon>Pseudomonadota</taxon>
        <taxon>Gammaproteobacteria</taxon>
        <taxon>Alteromonadales</taxon>
        <taxon>Colwelliaceae</taxon>
        <taxon>Thalassomonas</taxon>
    </lineage>
</organism>
<dbReference type="AlphaFoldDB" id="A0AAF0CCP1"/>
<dbReference type="Proteomes" id="UP000032352">
    <property type="component" value="Chromosome"/>
</dbReference>
<dbReference type="KEGG" id="tvd:SG34_014765"/>
<evidence type="ECO:0000313" key="2">
    <source>
        <dbReference type="Proteomes" id="UP000032352"/>
    </source>
</evidence>
<accession>A0AAF0CCP1</accession>
<gene>
    <name evidence="1" type="ORF">SG34_014765</name>
</gene>